<keyword evidence="4" id="KW-0479">Metal-binding</keyword>
<evidence type="ECO:0000259" key="8">
    <source>
        <dbReference type="PROSITE" id="PS51820"/>
    </source>
</evidence>
<keyword evidence="6" id="KW-0281">Fimbrium</keyword>
<sequence length="1688" mass="180935">MKTKQLQVKAFCLLVLSLIFLPGFNVSAGISQQPLFLTSSVPPIVMLTMGRDHKLFYEAYNDASDLNGDGLIDVGYKPTIDYYGYFDSKRCYDYNSTGYFEPKDATTDKKCSSVAGDWSGDFLNYLTTARIDALRKVLYGGYRGEDSTTQTLLKRSFIPQDAHAWGKEYDPANTPGYLISDYTPLSEPELGKRHLFANVSLSYSGQPLLRVLDNSQYRIWEWVSIERPVAGTKCLHGGTGPNCTVASTSSWSVVPSSVLSSLVRTTYDVSSSDESGHPDNHSDFNSWVLAYAKTSKEFGSGSMTRLEGNDQNPYGRDEYYMTVVKGKITVPATGTYKFSVDGDDAIEVIIGTSVVASWYGGHGKCNCNDHSGTIYLTGGTAYDIEFRHEERAGEDNFVLRWETTTGGSSMTDYSVNVKVCETGKLEANCKAYTNGTTTTYKPTGLLHTYGENDSMAFGLLTGSYKKNISGGVLRKNIESFKNEVDANTGIFTTTNGIVNTINNLRINTFNYSDHAYASGWITTRAINQGEAAEWGNPIAEMMYEGLRYFAGKAAPTSAYSITSTDTPDATLGLPLPNWLDPYSSTGGKYLSCAKPMQLVISDINASYDTDQLPGSYFNSSFTGDLTGLSVETLADTIWGNESEASNLFIGQSGTISDGAPTAKSANSFKNIRGLAPEEPTKLGGFYAGSIALHGRKTDLNSATGDQKTDTLAVALASPLPRIEIPVNDKIVTLVPFAKSVAGSSITATSTSFQPTNQIVDFYVEKIVNTVEPVSGVTTGNKDTSINDGRPYGKFRINYEDVEQAADHDMDAIVEYTFTVNASNQVVVDLNSTYAAGGITQHMGYVISGTTKDGVYLEVRDKPDSGENDKDYFLDTPPGQFPGGTWADGVALPLTASRTFTVGTTTSASFVKHDPLWYAAKWGVSDKNKDNILDTSEWDEDNNGIPDGYFLVTNAGKLSEQLGKAFAKILSNVSSASAVAANTTKLNTGTLVYQAKFDPRDWSGELLALPVDDVTGAPDTSNPNWEAASLLPSATSRNIYTFNPIATSAPRGIPFQWASLTTTPIGTSQQDYLNQLLGVADGKGELRLNWLRGDNAQELRLSGSLRNRIKKFDGSFLTTSTELANNTIKTNKLGDIVNSDPIYVGTDDYGYGTLPGAEGSDYISFRASSSYQNRIPMIYVGANDGVLHGFDARKNGGTITTGGTEMFAYIPNALFPELSKLTSTSYSHQYFVDGISNVGDVYYDSSWHTLLAGVTGAGGRAVFALDVTNPSSFGTSSPLWEFTNLNDIDLGYTIGQPTLAKMEDGHWAVIVANGYNSDAGKAVLFVLDAKTGAIIKKLDTGVGDATLKNGLSSPVAVDTDADRMIDTIYAGDLYGNLWKFDVSTNSTSSWVVANSGSPLFVACTTTGTTCASADRQPITGKPSIGAVGADQSGGIMVYFGTGKYFETTDNVIPTNPQVQSFYGLWDDNTGVITDRAKLLEQTITFEGTPVNSANTTGTGIIRVTSRNTVCYSASTAPSTDDDTPTTTCTSSNLKKGWAMNLLKPTNIAQGERVVSPPVMYQDLVIFSTIIPSADPCTGGGVSRLMLLEAVTGKRPATSAFDLFGGTSSSPTTSKDGKVDTADLVKINGKVVAASGMDMGIGIHKNLSVVGTHGYASGSSGDLGTITLKGTNSGTGGGNSGKRTSWRQLR</sequence>
<dbReference type="PROSITE" id="PS51820">
    <property type="entry name" value="PA14"/>
    <property type="match status" value="1"/>
</dbReference>
<dbReference type="Pfam" id="PF07691">
    <property type="entry name" value="PA14"/>
    <property type="match status" value="1"/>
</dbReference>
<keyword evidence="5" id="KW-0106">Calcium</keyword>
<accession>A0A177MLD7</accession>
<protein>
    <recommendedName>
        <fullName evidence="8">PA14 domain-containing protein</fullName>
    </recommendedName>
</protein>
<name>A0A177MLD7_METMH</name>
<evidence type="ECO:0000256" key="7">
    <source>
        <dbReference type="SAM" id="MobiDB-lite"/>
    </source>
</evidence>
<dbReference type="InterPro" id="IPR011047">
    <property type="entry name" value="Quinoprotein_ADH-like_sf"/>
</dbReference>
<evidence type="ECO:0000313" key="9">
    <source>
        <dbReference type="EMBL" id="OAI05679.1"/>
    </source>
</evidence>
<evidence type="ECO:0000256" key="5">
    <source>
        <dbReference type="ARBA" id="ARBA00022837"/>
    </source>
</evidence>
<evidence type="ECO:0000256" key="4">
    <source>
        <dbReference type="ARBA" id="ARBA00022723"/>
    </source>
</evidence>
<evidence type="ECO:0000256" key="6">
    <source>
        <dbReference type="ARBA" id="ARBA00023263"/>
    </source>
</evidence>
<dbReference type="Pfam" id="PF05567">
    <property type="entry name" value="T4P_PilY1"/>
    <property type="match status" value="1"/>
</dbReference>
<gene>
    <name evidence="9" type="ORF">A1353_10940</name>
</gene>
<dbReference type="Proteomes" id="UP000077763">
    <property type="component" value="Unassembled WGS sequence"/>
</dbReference>
<keyword evidence="3" id="KW-1029">Fimbrium biogenesis</keyword>
<organism evidence="9 10">
    <name type="scientific">Methylomonas methanica</name>
    <dbReference type="NCBI Taxonomy" id="421"/>
    <lineage>
        <taxon>Bacteria</taxon>
        <taxon>Pseudomonadati</taxon>
        <taxon>Pseudomonadota</taxon>
        <taxon>Gammaproteobacteria</taxon>
        <taxon>Methylococcales</taxon>
        <taxon>Methylococcaceae</taxon>
        <taxon>Methylomonas</taxon>
    </lineage>
</organism>
<dbReference type="InterPro" id="IPR008707">
    <property type="entry name" value="B-propeller_PilY1"/>
</dbReference>
<comment type="caution">
    <text evidence="9">The sequence shown here is derived from an EMBL/GenBank/DDBJ whole genome shotgun (WGS) entry which is preliminary data.</text>
</comment>
<comment type="subcellular location">
    <subcellularLocation>
        <location evidence="1">Fimbrium</location>
    </subcellularLocation>
</comment>
<comment type="similarity">
    <text evidence="2">Belongs to the PilY1 family.</text>
</comment>
<proteinExistence type="inferred from homology"/>
<dbReference type="InterPro" id="IPR011658">
    <property type="entry name" value="PA14_dom"/>
</dbReference>
<dbReference type="Gene3D" id="3.90.182.10">
    <property type="entry name" value="Toxin - Anthrax Protective Antigen,domain 1"/>
    <property type="match status" value="1"/>
</dbReference>
<feature type="region of interest" description="Disordered" evidence="7">
    <location>
        <begin position="1665"/>
        <end position="1688"/>
    </location>
</feature>
<dbReference type="SUPFAM" id="SSF56988">
    <property type="entry name" value="Anthrax protective antigen"/>
    <property type="match status" value="1"/>
</dbReference>
<evidence type="ECO:0000256" key="3">
    <source>
        <dbReference type="ARBA" id="ARBA00022558"/>
    </source>
</evidence>
<feature type="domain" description="PA14" evidence="8">
    <location>
        <begin position="269"/>
        <end position="415"/>
    </location>
</feature>
<dbReference type="RefSeq" id="WP_064036318.1">
    <property type="nucleotide sequence ID" value="NZ_LUUH01000040.1"/>
</dbReference>
<evidence type="ECO:0000256" key="2">
    <source>
        <dbReference type="ARBA" id="ARBA00008387"/>
    </source>
</evidence>
<dbReference type="GO" id="GO:0009289">
    <property type="term" value="C:pilus"/>
    <property type="evidence" value="ECO:0007669"/>
    <property type="project" value="UniProtKB-SubCell"/>
</dbReference>
<reference evidence="9 10" key="1">
    <citation type="submission" date="2016-03" db="EMBL/GenBank/DDBJ databases">
        <authorList>
            <person name="Ploux O."/>
        </authorList>
    </citation>
    <scope>NUCLEOTIDE SEQUENCE [LARGE SCALE GENOMIC DNA]</scope>
    <source>
        <strain evidence="9 10">R-45371</strain>
    </source>
</reference>
<evidence type="ECO:0000256" key="1">
    <source>
        <dbReference type="ARBA" id="ARBA00004561"/>
    </source>
</evidence>
<dbReference type="GO" id="GO:0046872">
    <property type="term" value="F:metal ion binding"/>
    <property type="evidence" value="ECO:0007669"/>
    <property type="project" value="UniProtKB-KW"/>
</dbReference>
<dbReference type="InterPro" id="IPR037524">
    <property type="entry name" value="PA14/GLEYA"/>
</dbReference>
<dbReference type="SUPFAM" id="SSF50998">
    <property type="entry name" value="Quinoprotein alcohol dehydrogenase-like"/>
    <property type="match status" value="1"/>
</dbReference>
<evidence type="ECO:0000313" key="10">
    <source>
        <dbReference type="Proteomes" id="UP000077763"/>
    </source>
</evidence>
<dbReference type="EMBL" id="LUUH01000040">
    <property type="protein sequence ID" value="OAI05679.1"/>
    <property type="molecule type" value="Genomic_DNA"/>
</dbReference>